<feature type="signal peptide" evidence="2">
    <location>
        <begin position="1"/>
        <end position="16"/>
    </location>
</feature>
<evidence type="ECO:0000313" key="3">
    <source>
        <dbReference type="EMBL" id="OJJ50098.1"/>
    </source>
</evidence>
<feature type="compositionally biased region" description="Basic and acidic residues" evidence="1">
    <location>
        <begin position="139"/>
        <end position="158"/>
    </location>
</feature>
<keyword evidence="4" id="KW-1185">Reference proteome</keyword>
<feature type="compositionally biased region" description="Basic and acidic residues" evidence="1">
    <location>
        <begin position="264"/>
        <end position="274"/>
    </location>
</feature>
<evidence type="ECO:0000256" key="2">
    <source>
        <dbReference type="SAM" id="SignalP"/>
    </source>
</evidence>
<sequence>MKSIVFSTFFLAGALAQYCHIGEHYCGYVLLREGFSLPDLEEAIHESPSCAGAESNPANALFSCAPEGHVFCIDNCWGACREIPGPVQDFCEGHGPGLAGRPQGQARRDLKDIKSAATEPEDLKFDDIHSGDPNWQDLHGQESRVKSGWDSPRFDESNRFGSNPLKDIRSDTRIDDFDHQSEKIDGQQERFDRQPQRLDSQPERLDRQPERLNSQPQRLGSQPQKLDSDQQKDASNIDNSKRLDRQPQILNSNQQRDASIPHIDNSKIFDRQPQRLDSNQQKDASMPHIDNSERFGSNQLKDNGLKYDISSGMTDRKETEPRQDNGQKFPDKEWKTSQ</sequence>
<evidence type="ECO:0000313" key="4">
    <source>
        <dbReference type="Proteomes" id="UP000184188"/>
    </source>
</evidence>
<dbReference type="RefSeq" id="XP_022584608.1">
    <property type="nucleotide sequence ID" value="XM_022724552.1"/>
</dbReference>
<feature type="compositionally biased region" description="Basic and acidic residues" evidence="1">
    <location>
        <begin position="166"/>
        <end position="210"/>
    </location>
</feature>
<dbReference type="Proteomes" id="UP000184188">
    <property type="component" value="Unassembled WGS sequence"/>
</dbReference>
<dbReference type="OrthoDB" id="7454467at2759"/>
<feature type="region of interest" description="Disordered" evidence="1">
    <location>
        <begin position="117"/>
        <end position="338"/>
    </location>
</feature>
<feature type="compositionally biased region" description="Basic and acidic residues" evidence="1">
    <location>
        <begin position="314"/>
        <end position="338"/>
    </location>
</feature>
<evidence type="ECO:0008006" key="5">
    <source>
        <dbReference type="Google" id="ProtNLM"/>
    </source>
</evidence>
<reference evidence="4" key="1">
    <citation type="journal article" date="2017" name="Genome Biol.">
        <title>Comparative genomics reveals high biological diversity and specific adaptations in the industrially and medically important fungal genus Aspergillus.</title>
        <authorList>
            <person name="de Vries R.P."/>
            <person name="Riley R."/>
            <person name="Wiebenga A."/>
            <person name="Aguilar-Osorio G."/>
            <person name="Amillis S."/>
            <person name="Uchima C.A."/>
            <person name="Anderluh G."/>
            <person name="Asadollahi M."/>
            <person name="Askin M."/>
            <person name="Barry K."/>
            <person name="Battaglia E."/>
            <person name="Bayram O."/>
            <person name="Benocci T."/>
            <person name="Braus-Stromeyer S.A."/>
            <person name="Caldana C."/>
            <person name="Canovas D."/>
            <person name="Cerqueira G.C."/>
            <person name="Chen F."/>
            <person name="Chen W."/>
            <person name="Choi C."/>
            <person name="Clum A."/>
            <person name="Dos Santos R.A."/>
            <person name="Damasio A.R."/>
            <person name="Diallinas G."/>
            <person name="Emri T."/>
            <person name="Fekete E."/>
            <person name="Flipphi M."/>
            <person name="Freyberg S."/>
            <person name="Gallo A."/>
            <person name="Gournas C."/>
            <person name="Habgood R."/>
            <person name="Hainaut M."/>
            <person name="Harispe M.L."/>
            <person name="Henrissat B."/>
            <person name="Hilden K.S."/>
            <person name="Hope R."/>
            <person name="Hossain A."/>
            <person name="Karabika E."/>
            <person name="Karaffa L."/>
            <person name="Karanyi Z."/>
            <person name="Krasevec N."/>
            <person name="Kuo A."/>
            <person name="Kusch H."/>
            <person name="LaButti K."/>
            <person name="Lagendijk E.L."/>
            <person name="Lapidus A."/>
            <person name="Levasseur A."/>
            <person name="Lindquist E."/>
            <person name="Lipzen A."/>
            <person name="Logrieco A.F."/>
            <person name="MacCabe A."/>
            <person name="Maekelae M.R."/>
            <person name="Malavazi I."/>
            <person name="Melin P."/>
            <person name="Meyer V."/>
            <person name="Mielnichuk N."/>
            <person name="Miskei M."/>
            <person name="Molnar A.P."/>
            <person name="Mule G."/>
            <person name="Ngan C.Y."/>
            <person name="Orejas M."/>
            <person name="Orosz E."/>
            <person name="Ouedraogo J.P."/>
            <person name="Overkamp K.M."/>
            <person name="Park H.-S."/>
            <person name="Perrone G."/>
            <person name="Piumi F."/>
            <person name="Punt P.J."/>
            <person name="Ram A.F."/>
            <person name="Ramon A."/>
            <person name="Rauscher S."/>
            <person name="Record E."/>
            <person name="Riano-Pachon D.M."/>
            <person name="Robert V."/>
            <person name="Roehrig J."/>
            <person name="Ruller R."/>
            <person name="Salamov A."/>
            <person name="Salih N.S."/>
            <person name="Samson R.A."/>
            <person name="Sandor E."/>
            <person name="Sanguinetti M."/>
            <person name="Schuetze T."/>
            <person name="Sepcic K."/>
            <person name="Shelest E."/>
            <person name="Sherlock G."/>
            <person name="Sophianopoulou V."/>
            <person name="Squina F.M."/>
            <person name="Sun H."/>
            <person name="Susca A."/>
            <person name="Todd R.B."/>
            <person name="Tsang A."/>
            <person name="Unkles S.E."/>
            <person name="van de Wiele N."/>
            <person name="van Rossen-Uffink D."/>
            <person name="Oliveira J.V."/>
            <person name="Vesth T.C."/>
            <person name="Visser J."/>
            <person name="Yu J.-H."/>
            <person name="Zhou M."/>
            <person name="Andersen M.R."/>
            <person name="Archer D.B."/>
            <person name="Baker S.E."/>
            <person name="Benoit I."/>
            <person name="Brakhage A.A."/>
            <person name="Braus G.H."/>
            <person name="Fischer R."/>
            <person name="Frisvad J.C."/>
            <person name="Goldman G.H."/>
            <person name="Houbraken J."/>
            <person name="Oakley B."/>
            <person name="Pocsi I."/>
            <person name="Scazzocchio C."/>
            <person name="Seiboth B."/>
            <person name="vanKuyk P.A."/>
            <person name="Wortman J."/>
            <person name="Dyer P.S."/>
            <person name="Grigoriev I.V."/>
        </authorList>
    </citation>
    <scope>NUCLEOTIDE SEQUENCE [LARGE SCALE GENOMIC DNA]</scope>
    <source>
        <strain evidence="4">CBS 506.65</strain>
    </source>
</reference>
<evidence type="ECO:0000256" key="1">
    <source>
        <dbReference type="SAM" id="MobiDB-lite"/>
    </source>
</evidence>
<proteinExistence type="predicted"/>
<dbReference type="VEuPathDB" id="FungiDB:ASPZODRAFT_139425"/>
<keyword evidence="2" id="KW-0732">Signal</keyword>
<dbReference type="GeneID" id="34611017"/>
<gene>
    <name evidence="3" type="ORF">ASPZODRAFT_139425</name>
</gene>
<feature type="compositionally biased region" description="Basic and acidic residues" evidence="1">
    <location>
        <begin position="121"/>
        <end position="130"/>
    </location>
</feature>
<organism evidence="3 4">
    <name type="scientific">Penicilliopsis zonata CBS 506.65</name>
    <dbReference type="NCBI Taxonomy" id="1073090"/>
    <lineage>
        <taxon>Eukaryota</taxon>
        <taxon>Fungi</taxon>
        <taxon>Dikarya</taxon>
        <taxon>Ascomycota</taxon>
        <taxon>Pezizomycotina</taxon>
        <taxon>Eurotiomycetes</taxon>
        <taxon>Eurotiomycetidae</taxon>
        <taxon>Eurotiales</taxon>
        <taxon>Aspergillaceae</taxon>
        <taxon>Penicilliopsis</taxon>
    </lineage>
</organism>
<dbReference type="AlphaFoldDB" id="A0A1L9SSB5"/>
<feature type="compositionally biased region" description="Polar residues" evidence="1">
    <location>
        <begin position="248"/>
        <end position="257"/>
    </location>
</feature>
<feature type="compositionally biased region" description="Polar residues" evidence="1">
    <location>
        <begin position="211"/>
        <end position="225"/>
    </location>
</feature>
<protein>
    <recommendedName>
        <fullName evidence="5">Endo-1,3(4)-beta-glucanase 1 carbohydrate binding domain-containing protein</fullName>
    </recommendedName>
</protein>
<feature type="chain" id="PRO_5012115049" description="Endo-1,3(4)-beta-glucanase 1 carbohydrate binding domain-containing protein" evidence="2">
    <location>
        <begin position="17"/>
        <end position="338"/>
    </location>
</feature>
<name>A0A1L9SSB5_9EURO</name>
<accession>A0A1L9SSB5</accession>
<dbReference type="EMBL" id="KV878337">
    <property type="protein sequence ID" value="OJJ50098.1"/>
    <property type="molecule type" value="Genomic_DNA"/>
</dbReference>